<sequence>MLKDQLIGDLYEAAVTRDGFLEVFHEVTEALGANVFHMFSWDAARNAPHLSTYSPDRGWDEAIARYDQYYGALDPRREHVERARLGEFAFCQDYVSEAYVQRSEFYQDFQIPSGFRYLMGVRLARPGGSDILLGMLRATGRTPFSDTDRANAASMTGHLQRTINLWQDTRVLHRDAALGAELMEQLGLAVFALGRDQRVLFANAQAEALLRASTCLRLEHGRLRAAFAADDDGLQRALSRVAKSRKGESVAVRPSLGAAHELFLGISLLPSHAAHAAFGDAAMMVTVRRRGAASPVTAAQLRQAFGLSAAEAAVAEALIVGRSPDEYAVSAGVAVSTVRTQLRSIYEKTASRSQAEAVGAMLWVLSQNKPVAQ</sequence>
<evidence type="ECO:0000313" key="4">
    <source>
        <dbReference type="Proteomes" id="UP001190002"/>
    </source>
</evidence>
<dbReference type="GO" id="GO:0003677">
    <property type="term" value="F:DNA binding"/>
    <property type="evidence" value="ECO:0007669"/>
    <property type="project" value="InterPro"/>
</dbReference>
<name>A0AAD2AV38_9RALS</name>
<feature type="domain" description="HTH luxR-type" evidence="1">
    <location>
        <begin position="304"/>
        <end position="361"/>
    </location>
</feature>
<gene>
    <name evidence="3" type="ORF">R77569_03316</name>
    <name evidence="2" type="ORF">R77591_03461</name>
</gene>
<organism evidence="2 4">
    <name type="scientific">Ralstonia mannitolilytica</name>
    <dbReference type="NCBI Taxonomy" id="105219"/>
    <lineage>
        <taxon>Bacteria</taxon>
        <taxon>Pseudomonadati</taxon>
        <taxon>Pseudomonadota</taxon>
        <taxon>Betaproteobacteria</taxon>
        <taxon>Burkholderiales</taxon>
        <taxon>Burkholderiaceae</taxon>
        <taxon>Ralstonia</taxon>
    </lineage>
</organism>
<evidence type="ECO:0000313" key="3">
    <source>
        <dbReference type="EMBL" id="CAJ0882025.1"/>
    </source>
</evidence>
<dbReference type="SMART" id="SM00421">
    <property type="entry name" value="HTH_LUXR"/>
    <property type="match status" value="1"/>
</dbReference>
<evidence type="ECO:0000313" key="2">
    <source>
        <dbReference type="EMBL" id="CAJ0689709.1"/>
    </source>
</evidence>
<proteinExistence type="predicted"/>
<dbReference type="InterPro" id="IPR016032">
    <property type="entry name" value="Sig_transdc_resp-reg_C-effctor"/>
</dbReference>
<dbReference type="InterPro" id="IPR000792">
    <property type="entry name" value="Tscrpt_reg_LuxR_C"/>
</dbReference>
<evidence type="ECO:0000313" key="5">
    <source>
        <dbReference type="Proteomes" id="UP001190452"/>
    </source>
</evidence>
<accession>A0AAD2AV38</accession>
<dbReference type="SUPFAM" id="SSF46894">
    <property type="entry name" value="C-terminal effector domain of the bipartite response regulators"/>
    <property type="match status" value="1"/>
</dbReference>
<dbReference type="RefSeq" id="WP_096745877.1">
    <property type="nucleotide sequence ID" value="NZ_CATVXE010000015.1"/>
</dbReference>
<dbReference type="InterPro" id="IPR036388">
    <property type="entry name" value="WH-like_DNA-bd_sf"/>
</dbReference>
<dbReference type="GO" id="GO:0006355">
    <property type="term" value="P:regulation of DNA-templated transcription"/>
    <property type="evidence" value="ECO:0007669"/>
    <property type="project" value="InterPro"/>
</dbReference>
<dbReference type="AlphaFoldDB" id="A0AAD2AV38"/>
<comment type="caution">
    <text evidence="2">The sequence shown here is derived from an EMBL/GenBank/DDBJ whole genome shotgun (WGS) entry which is preliminary data.</text>
</comment>
<dbReference type="Proteomes" id="UP001190002">
    <property type="component" value="Unassembled WGS sequence"/>
</dbReference>
<reference evidence="2 5" key="1">
    <citation type="submission" date="2023-07" db="EMBL/GenBank/DDBJ databases">
        <authorList>
            <person name="Peeters C."/>
        </authorList>
    </citation>
    <scope>NUCLEOTIDE SEQUENCE</scope>
    <source>
        <strain evidence="3 5">R-77569</strain>
        <strain evidence="2">R-77591</strain>
    </source>
</reference>
<dbReference type="Gene3D" id="1.10.10.10">
    <property type="entry name" value="Winged helix-like DNA-binding domain superfamily/Winged helix DNA-binding domain"/>
    <property type="match status" value="1"/>
</dbReference>
<dbReference type="EMBL" id="CAUDKV010000014">
    <property type="protein sequence ID" value="CAJ0882025.1"/>
    <property type="molecule type" value="Genomic_DNA"/>
</dbReference>
<protein>
    <recommendedName>
        <fullName evidence="1">HTH luxR-type domain-containing protein</fullName>
    </recommendedName>
</protein>
<keyword evidence="5" id="KW-1185">Reference proteome</keyword>
<evidence type="ECO:0000259" key="1">
    <source>
        <dbReference type="SMART" id="SM00421"/>
    </source>
</evidence>
<dbReference type="EMBL" id="CATVXE010000015">
    <property type="protein sequence ID" value="CAJ0689709.1"/>
    <property type="molecule type" value="Genomic_DNA"/>
</dbReference>
<dbReference type="Proteomes" id="UP001190452">
    <property type="component" value="Unassembled WGS sequence"/>
</dbReference>